<organism evidence="10 11">
    <name type="scientific">Tetrabaena socialis</name>
    <dbReference type="NCBI Taxonomy" id="47790"/>
    <lineage>
        <taxon>Eukaryota</taxon>
        <taxon>Viridiplantae</taxon>
        <taxon>Chlorophyta</taxon>
        <taxon>core chlorophytes</taxon>
        <taxon>Chlorophyceae</taxon>
        <taxon>CS clade</taxon>
        <taxon>Chlamydomonadales</taxon>
        <taxon>Tetrabaenaceae</taxon>
        <taxon>Tetrabaena</taxon>
    </lineage>
</organism>
<dbReference type="Pfam" id="PF13432">
    <property type="entry name" value="TPR_16"/>
    <property type="match status" value="2"/>
</dbReference>
<accession>A0A2J7ZXP0</accession>
<dbReference type="InterPro" id="IPR011990">
    <property type="entry name" value="TPR-like_helical_dom_sf"/>
</dbReference>
<keyword evidence="3" id="KW-0507">mRNA processing</keyword>
<keyword evidence="6" id="KW-0508">mRNA splicing</keyword>
<feature type="compositionally biased region" description="Basic residues" evidence="8">
    <location>
        <begin position="182"/>
        <end position="198"/>
    </location>
</feature>
<comment type="subcellular location">
    <subcellularLocation>
        <location evidence="1">Nucleus</location>
    </subcellularLocation>
</comment>
<feature type="compositionally biased region" description="Basic and acidic residues" evidence="8">
    <location>
        <begin position="268"/>
        <end position="279"/>
    </location>
</feature>
<dbReference type="SMART" id="SM00028">
    <property type="entry name" value="TPR"/>
    <property type="match status" value="5"/>
</dbReference>
<feature type="compositionally biased region" description="Basic and acidic residues" evidence="8">
    <location>
        <begin position="300"/>
        <end position="358"/>
    </location>
</feature>
<dbReference type="Proteomes" id="UP000236333">
    <property type="component" value="Unassembled WGS sequence"/>
</dbReference>
<evidence type="ECO:0000256" key="5">
    <source>
        <dbReference type="ARBA" id="ARBA00023054"/>
    </source>
</evidence>
<feature type="domain" description="CBF1-interacting co-repressor CIR N-terminal" evidence="9">
    <location>
        <begin position="12"/>
        <end position="48"/>
    </location>
</feature>
<dbReference type="InterPro" id="IPR044650">
    <property type="entry name" value="SRFR1-like"/>
</dbReference>
<keyword evidence="4" id="KW-0747">Spliceosome</keyword>
<gene>
    <name evidence="10" type="ORF">TSOC_008763</name>
</gene>
<dbReference type="InterPro" id="IPR022209">
    <property type="entry name" value="CWC25"/>
</dbReference>
<dbReference type="Pfam" id="PF10197">
    <property type="entry name" value="Cir_N"/>
    <property type="match status" value="1"/>
</dbReference>
<evidence type="ECO:0000256" key="6">
    <source>
        <dbReference type="ARBA" id="ARBA00023187"/>
    </source>
</evidence>
<dbReference type="Pfam" id="PF12542">
    <property type="entry name" value="CWC25"/>
    <property type="match status" value="1"/>
</dbReference>
<feature type="compositionally biased region" description="Basic and acidic residues" evidence="8">
    <location>
        <begin position="492"/>
        <end position="502"/>
    </location>
</feature>
<evidence type="ECO:0000256" key="1">
    <source>
        <dbReference type="ARBA" id="ARBA00004123"/>
    </source>
</evidence>
<dbReference type="SUPFAM" id="SSF48452">
    <property type="entry name" value="TPR-like"/>
    <property type="match status" value="2"/>
</dbReference>
<proteinExistence type="inferred from homology"/>
<dbReference type="Gene3D" id="1.25.40.10">
    <property type="entry name" value="Tetratricopeptide repeat domain"/>
    <property type="match status" value="2"/>
</dbReference>
<comment type="similarity">
    <text evidence="2">Belongs to the CWC25 family.</text>
</comment>
<evidence type="ECO:0000313" key="10">
    <source>
        <dbReference type="EMBL" id="PNH05026.1"/>
    </source>
</evidence>
<evidence type="ECO:0000313" key="11">
    <source>
        <dbReference type="Proteomes" id="UP000236333"/>
    </source>
</evidence>
<evidence type="ECO:0000256" key="7">
    <source>
        <dbReference type="ARBA" id="ARBA00023242"/>
    </source>
</evidence>
<feature type="compositionally biased region" description="Gly residues" evidence="8">
    <location>
        <begin position="980"/>
        <end position="996"/>
    </location>
</feature>
<dbReference type="SMART" id="SM01083">
    <property type="entry name" value="Cir_N"/>
    <property type="match status" value="1"/>
</dbReference>
<evidence type="ECO:0000256" key="2">
    <source>
        <dbReference type="ARBA" id="ARBA00006695"/>
    </source>
</evidence>
<dbReference type="EMBL" id="PGGS01000340">
    <property type="protein sequence ID" value="PNH05026.1"/>
    <property type="molecule type" value="Genomic_DNA"/>
</dbReference>
<comment type="caution">
    <text evidence="10">The sequence shown here is derived from an EMBL/GenBank/DDBJ whole genome shotgun (WGS) entry which is preliminary data.</text>
</comment>
<dbReference type="PANTHER" id="PTHR44749:SF1">
    <property type="entry name" value="TETRATRICOPEPTIDE-LIKE HELICAL DOMAIN-CONTAINING PROTEIN"/>
    <property type="match status" value="1"/>
</dbReference>
<feature type="compositionally biased region" description="Pro residues" evidence="8">
    <location>
        <begin position="950"/>
        <end position="961"/>
    </location>
</feature>
<dbReference type="GO" id="GO:0005681">
    <property type="term" value="C:spliceosomal complex"/>
    <property type="evidence" value="ECO:0007669"/>
    <property type="project" value="UniProtKB-KW"/>
</dbReference>
<dbReference type="PANTHER" id="PTHR44749">
    <property type="entry name" value="SUPPRESSOR OF RPS4-RLD 1"/>
    <property type="match status" value="1"/>
</dbReference>
<feature type="compositionally biased region" description="Basic and acidic residues" evidence="8">
    <location>
        <begin position="234"/>
        <end position="243"/>
    </location>
</feature>
<feature type="compositionally biased region" description="Gly residues" evidence="8">
    <location>
        <begin position="257"/>
        <end position="267"/>
    </location>
</feature>
<evidence type="ECO:0000256" key="8">
    <source>
        <dbReference type="SAM" id="MobiDB-lite"/>
    </source>
</evidence>
<sequence>MGGGLNFLNKKTWHPARPQNLEEVWKREQKALAEEKKAEELRKQLAEERKQSEYVQMAMDTGHLRKTERLDWMYGSGLQAQQDAEKRREEMLTGKTEIVVAPEQRMQETNRAEQVAQLPSLNATAAPASQNENWLRLNNDPLFAIKRQQQEQLAKLKENPVKMMELLKSLTQAKEKEAEKKEKKKEKKGKKDKKRKRDRGGGSSEEEGDGGARKRSRSPPRHDLRGPDMPPGPRPHEGRDHHPQQRGPPEGAEQRGWGQGSGGGGGHGDGRGQHDRDGPGRGGGGGEYERERPGYGGPEPRGREAPSHGGGREQHEREGPGRGGREQYEREGRGREARGPYDRDGPGHGGRGQHDREVPGQGGGRGEFERERPVRRGPEQDDRLASGRGGGRGEYEREGPGGGGRGHDGRDGRDYGRDADTGRRGDQYGPGPGPGQSQRDEPERHAPRDDGRRERRDGPEGRDAQREARGGGDRGDGARGPREAPQGWGDEQAAREGWERGRSGGGGGGGSGGRGRSSSPGGRHDGGGGAPREAREEARELPGGDRYGLKHSSAAPEQLLRADHSSRAAETRTRLEEARRAREEEERAKVGQRHVRKDYKTGTMTEEEKQRKLAEMMGNADEHDAHRRRRLDAAEAVEAAEGQQRLVSHTDAGRGGDAFRDAASKDVFSKLQGASLESRVNSRRHFSRVYGATMAFEFVSAVADQQWGPAGKVLDGAINACASDDKQALAQLLVNRGYCNQKLQLYRKALKDYDGALEALPRFALALYRKGQVLAAQKKLEEARTAWNEALQSCNERSDMQLVLDIHSALRDPSGAKVGPEASAARGTQQQHYAGGRALFGLQVLTVTLMALVLAGQHQLLQKAGFGAVAAAPPAGKVDAAAAASTANGWVAGQPPATSNGQAPGSTPPAASPASSSHYTAAPSASRGGPASTSSSQPRGAAPAWSPAAPVRPPAQQPPPAAGGSGRGGSVSASSSGPSRRGGSGGGGGGNGDGGGGSCDVEEVDCVARQQAARADRGAAASSSAPGGGASADVQTMLNNSMAIQLAVTQINAGNIAEAEAILDGVIASSPRELGARVARGTALKEEGRTKEAERVLLRALTLDPPDQPSVHVLRVLAQMKQQKGEHAAAIKLLDRALPLAEAKDEQAATEALGKRGPYQASVLQRVRVIEVLYLRAICHHALGATREAIRDYDECLGHIPSRGGLANATEEARQFQFLSFYQKDIALYFYHALDRRAQDFCPDSELPAVFKELWCKKGPPSAELISHYPPQPPLPLSPPPLPPPPDAERLRPLTVLADQLGVLLQNNHQGFLPNLRQQRAAGFAAIELGQAVREVVAARRAGRQTWVRSEGSSGQAGSAGRHLFGWRDAMDIVVKWRQLSEPNDQVVWVDLLTRREFEQGFGSHTPMFSGQTKCVRYYMNFGRALGLQREVLLREGHAFDASNRTIPVGSDAQREAIRAARTAEDMYQVILQDSWVVVPIHSVAREERTMEGTRLTLVRVPNQPDAYEFSIRTPVTPPRWKDFDAELEAAFEGILQAFADEDMPALAQRILTYCYYWYNFMPLARGTAAVDWEAILAQHPHQFAQSLGPWLFPPAARGGAADADANGSAPGAGSASKPLTFPAMESLPPLAEVLATIRHRFIALNGEAMKRFA</sequence>
<reference evidence="10 11" key="1">
    <citation type="journal article" date="2017" name="Mol. Biol. Evol.">
        <title>The 4-celled Tetrabaena socialis nuclear genome reveals the essential components for genetic control of cell number at the origin of multicellularity in the volvocine lineage.</title>
        <authorList>
            <person name="Featherston J."/>
            <person name="Arakaki Y."/>
            <person name="Hanschen E.R."/>
            <person name="Ferris P.J."/>
            <person name="Michod R.E."/>
            <person name="Olson B.J.S.C."/>
            <person name="Nozaki H."/>
            <person name="Durand P.M."/>
        </authorList>
    </citation>
    <scope>NUCLEOTIDE SEQUENCE [LARGE SCALE GENOMIC DNA]</scope>
    <source>
        <strain evidence="10 11">NIES-571</strain>
    </source>
</reference>
<dbReference type="GO" id="GO:0045892">
    <property type="term" value="P:negative regulation of DNA-templated transcription"/>
    <property type="evidence" value="ECO:0007669"/>
    <property type="project" value="InterPro"/>
</dbReference>
<feature type="region of interest" description="Disordered" evidence="8">
    <location>
        <begin position="167"/>
        <end position="594"/>
    </location>
</feature>
<keyword evidence="11" id="KW-1185">Reference proteome</keyword>
<feature type="compositionally biased region" description="Basic and acidic residues" evidence="8">
    <location>
        <begin position="522"/>
        <end position="543"/>
    </location>
</feature>
<name>A0A2J7ZXP0_9CHLO</name>
<dbReference type="InterPro" id="IPR019339">
    <property type="entry name" value="CIR_N_dom"/>
</dbReference>
<protein>
    <submittedName>
        <fullName evidence="10">Tetratricopeptide repeat protein 13</fullName>
    </submittedName>
</protein>
<feature type="compositionally biased region" description="Basic and acidic residues" evidence="8">
    <location>
        <begin position="560"/>
        <end position="589"/>
    </location>
</feature>
<feature type="compositionally biased region" description="Low complexity" evidence="8">
    <location>
        <begin position="912"/>
        <end position="936"/>
    </location>
</feature>
<keyword evidence="7" id="KW-0539">Nucleus</keyword>
<evidence type="ECO:0000256" key="4">
    <source>
        <dbReference type="ARBA" id="ARBA00022728"/>
    </source>
</evidence>
<feature type="compositionally biased region" description="Basic and acidic residues" evidence="8">
    <location>
        <begin position="438"/>
        <end position="482"/>
    </location>
</feature>
<keyword evidence="5" id="KW-0175">Coiled coil</keyword>
<dbReference type="OrthoDB" id="1926212at2759"/>
<evidence type="ECO:0000256" key="3">
    <source>
        <dbReference type="ARBA" id="ARBA00022664"/>
    </source>
</evidence>
<dbReference type="InterPro" id="IPR019734">
    <property type="entry name" value="TPR_rpt"/>
</dbReference>
<feature type="compositionally biased region" description="Low complexity" evidence="8">
    <location>
        <begin position="970"/>
        <end position="979"/>
    </location>
</feature>
<feature type="region of interest" description="Disordered" evidence="8">
    <location>
        <begin position="891"/>
        <end position="996"/>
    </location>
</feature>
<feature type="compositionally biased region" description="Basic and acidic residues" evidence="8">
    <location>
        <begin position="366"/>
        <end position="426"/>
    </location>
</feature>
<evidence type="ECO:0000259" key="9">
    <source>
        <dbReference type="SMART" id="SM01083"/>
    </source>
</evidence>
<dbReference type="GO" id="GO:0008380">
    <property type="term" value="P:RNA splicing"/>
    <property type="evidence" value="ECO:0007669"/>
    <property type="project" value="UniProtKB-KW"/>
</dbReference>
<feature type="compositionally biased region" description="Gly residues" evidence="8">
    <location>
        <begin position="503"/>
        <end position="515"/>
    </location>
</feature>
<dbReference type="GO" id="GO:0006397">
    <property type="term" value="P:mRNA processing"/>
    <property type="evidence" value="ECO:0007669"/>
    <property type="project" value="UniProtKB-KW"/>
</dbReference>